<keyword evidence="8" id="KW-1185">Reference proteome</keyword>
<feature type="binding site" evidence="5">
    <location>
        <position position="150"/>
    </location>
    <ligand>
        <name>Mg(2+)</name>
        <dbReference type="ChEBI" id="CHEBI:18420"/>
    </ligand>
</feature>
<evidence type="ECO:0000256" key="3">
    <source>
        <dbReference type="ARBA" id="ARBA00022842"/>
    </source>
</evidence>
<dbReference type="InterPro" id="IPR040442">
    <property type="entry name" value="Pyrv_kinase-like_dom_sf"/>
</dbReference>
<evidence type="ECO:0000313" key="8">
    <source>
        <dbReference type="Proteomes" id="UP000291591"/>
    </source>
</evidence>
<dbReference type="InterPro" id="IPR005000">
    <property type="entry name" value="Aldolase/citrate-lyase_domain"/>
</dbReference>
<keyword evidence="2 5" id="KW-0479">Metal-binding</keyword>
<dbReference type="Proteomes" id="UP000291591">
    <property type="component" value="Unassembled WGS sequence"/>
</dbReference>
<evidence type="ECO:0000256" key="4">
    <source>
        <dbReference type="PIRSR" id="PIRSR015582-1"/>
    </source>
</evidence>
<feature type="binding site" evidence="4">
    <location>
        <position position="68"/>
    </location>
    <ligand>
        <name>substrate</name>
    </ligand>
</feature>
<evidence type="ECO:0000313" key="7">
    <source>
        <dbReference type="EMBL" id="RZT83471.1"/>
    </source>
</evidence>
<feature type="domain" description="HpcH/HpaI aldolase/citrate lyase" evidence="6">
    <location>
        <begin position="7"/>
        <end position="218"/>
    </location>
</feature>
<name>A0A4Q7URX6_PSEST</name>
<evidence type="ECO:0000259" key="6">
    <source>
        <dbReference type="Pfam" id="PF03328"/>
    </source>
</evidence>
<dbReference type="RefSeq" id="WP_130288221.1">
    <property type="nucleotide sequence ID" value="NZ_SHKL01000001.1"/>
</dbReference>
<dbReference type="Gene3D" id="3.20.20.60">
    <property type="entry name" value="Phosphoenolpyruvate-binding domains"/>
    <property type="match status" value="1"/>
</dbReference>
<comment type="caution">
    <text evidence="7">The sequence shown here is derived from an EMBL/GenBank/DDBJ whole genome shotgun (WGS) entry which is preliminary data.</text>
</comment>
<accession>A0A4Q7URX6</accession>
<organism evidence="7 8">
    <name type="scientific">Pseudonocardia sediminis</name>
    <dbReference type="NCBI Taxonomy" id="1397368"/>
    <lineage>
        <taxon>Bacteria</taxon>
        <taxon>Bacillati</taxon>
        <taxon>Actinomycetota</taxon>
        <taxon>Actinomycetes</taxon>
        <taxon>Pseudonocardiales</taxon>
        <taxon>Pseudonocardiaceae</taxon>
        <taxon>Pseudonocardia</taxon>
    </lineage>
</organism>
<dbReference type="AlphaFoldDB" id="A0A4Q7URX6"/>
<evidence type="ECO:0000256" key="5">
    <source>
        <dbReference type="PIRSR" id="PIRSR015582-2"/>
    </source>
</evidence>
<dbReference type="PANTHER" id="PTHR32308:SF0">
    <property type="entry name" value="HPCH_HPAI ALDOLASE_CITRATE LYASE DOMAIN-CONTAINING PROTEIN"/>
    <property type="match status" value="1"/>
</dbReference>
<dbReference type="SUPFAM" id="SSF51621">
    <property type="entry name" value="Phosphoenolpyruvate/pyruvate domain"/>
    <property type="match status" value="1"/>
</dbReference>
<feature type="binding site" evidence="4">
    <location>
        <position position="125"/>
    </location>
    <ligand>
        <name>substrate</name>
    </ligand>
</feature>
<dbReference type="OrthoDB" id="5172636at2"/>
<dbReference type="PANTHER" id="PTHR32308">
    <property type="entry name" value="LYASE BETA SUBUNIT, PUTATIVE (AFU_ORTHOLOGUE AFUA_4G13030)-RELATED"/>
    <property type="match status" value="1"/>
</dbReference>
<evidence type="ECO:0000256" key="2">
    <source>
        <dbReference type="ARBA" id="ARBA00022723"/>
    </source>
</evidence>
<keyword evidence="3 5" id="KW-0460">Magnesium</keyword>
<dbReference type="InterPro" id="IPR011206">
    <property type="entry name" value="Citrate_lyase_beta/mcl1/mcl2"/>
</dbReference>
<dbReference type="GO" id="GO:0006107">
    <property type="term" value="P:oxaloacetate metabolic process"/>
    <property type="evidence" value="ECO:0007669"/>
    <property type="project" value="TreeGrafter"/>
</dbReference>
<dbReference type="InterPro" id="IPR015813">
    <property type="entry name" value="Pyrv/PenolPyrv_kinase-like_dom"/>
</dbReference>
<protein>
    <submittedName>
        <fullName evidence="7">Citrate lyase subunit beta/citryl-CoA lyase</fullName>
    </submittedName>
</protein>
<dbReference type="GO" id="GO:0016829">
    <property type="term" value="F:lyase activity"/>
    <property type="evidence" value="ECO:0007669"/>
    <property type="project" value="UniProtKB-KW"/>
</dbReference>
<sequence length="276" mass="28935">MTDFVPRSLLFVPATRPDMVAKVERVHPDAVVLDWEDAVAPSEKEGARATAAETLSASRPGADAVLIRINAPDTPWHDDDVTALAELVTAGHVDGVLLPKYEHVAQLTALRDALEPGTVIVAGLESGLGVADARELLAAGPESAYFGAEDYIADIGGRRTAAGLEVLYARSQVALAASLTGVASLDQVVTAVKDDDAFRADARQGLELGYRGKICLHPSQVTLAHEVFTPTDEEIAHAEKVLEAGESGVGLVDGQMVDAVHLTLARAVLARAGRPA</sequence>
<dbReference type="Pfam" id="PF03328">
    <property type="entry name" value="HpcH_HpaI"/>
    <property type="match status" value="1"/>
</dbReference>
<proteinExistence type="predicted"/>
<feature type="binding site" evidence="5">
    <location>
        <position position="125"/>
    </location>
    <ligand>
        <name>Mg(2+)</name>
        <dbReference type="ChEBI" id="CHEBI:18420"/>
    </ligand>
</feature>
<reference evidence="7 8" key="1">
    <citation type="submission" date="2019-02" db="EMBL/GenBank/DDBJ databases">
        <title>Sequencing the genomes of 1000 actinobacteria strains.</title>
        <authorList>
            <person name="Klenk H.-P."/>
        </authorList>
    </citation>
    <scope>NUCLEOTIDE SEQUENCE [LARGE SCALE GENOMIC DNA]</scope>
    <source>
        <strain evidence="7 8">DSM 45779</strain>
    </source>
</reference>
<gene>
    <name evidence="7" type="ORF">EV383_0276</name>
</gene>
<evidence type="ECO:0000256" key="1">
    <source>
        <dbReference type="ARBA" id="ARBA00001946"/>
    </source>
</evidence>
<dbReference type="PIRSF" id="PIRSF015582">
    <property type="entry name" value="Cit_lyase_B"/>
    <property type="match status" value="1"/>
</dbReference>
<dbReference type="GO" id="GO:0000287">
    <property type="term" value="F:magnesium ion binding"/>
    <property type="evidence" value="ECO:0007669"/>
    <property type="project" value="TreeGrafter"/>
</dbReference>
<keyword evidence="7" id="KW-0456">Lyase</keyword>
<dbReference type="EMBL" id="SHKL01000001">
    <property type="protein sequence ID" value="RZT83471.1"/>
    <property type="molecule type" value="Genomic_DNA"/>
</dbReference>
<comment type="cofactor">
    <cofactor evidence="1">
        <name>Mg(2+)</name>
        <dbReference type="ChEBI" id="CHEBI:18420"/>
    </cofactor>
</comment>